<dbReference type="EMBL" id="CAUYUJ010022180">
    <property type="protein sequence ID" value="CAK0909353.1"/>
    <property type="molecule type" value="Genomic_DNA"/>
</dbReference>
<evidence type="ECO:0000313" key="1">
    <source>
        <dbReference type="EMBL" id="CAK0909353.1"/>
    </source>
</evidence>
<comment type="caution">
    <text evidence="1">The sequence shown here is derived from an EMBL/GenBank/DDBJ whole genome shotgun (WGS) entry which is preliminary data.</text>
</comment>
<evidence type="ECO:0000313" key="2">
    <source>
        <dbReference type="Proteomes" id="UP001189429"/>
    </source>
</evidence>
<dbReference type="Proteomes" id="UP001189429">
    <property type="component" value="Unassembled WGS sequence"/>
</dbReference>
<keyword evidence="2" id="KW-1185">Reference proteome</keyword>
<dbReference type="Gene3D" id="6.10.250.3260">
    <property type="match status" value="1"/>
</dbReference>
<organism evidence="1 2">
    <name type="scientific">Prorocentrum cordatum</name>
    <dbReference type="NCBI Taxonomy" id="2364126"/>
    <lineage>
        <taxon>Eukaryota</taxon>
        <taxon>Sar</taxon>
        <taxon>Alveolata</taxon>
        <taxon>Dinophyceae</taxon>
        <taxon>Prorocentrales</taxon>
        <taxon>Prorocentraceae</taxon>
        <taxon>Prorocentrum</taxon>
    </lineage>
</organism>
<accession>A0ABN9Y9Q5</accession>
<dbReference type="PANTHER" id="PTHR20981">
    <property type="entry name" value="60S RIBOSOMAL PROTEIN L21"/>
    <property type="match status" value="1"/>
</dbReference>
<protein>
    <submittedName>
        <fullName evidence="1">Uncharacterized protein</fullName>
    </submittedName>
</protein>
<gene>
    <name evidence="1" type="ORF">PCOR1329_LOCUS83792</name>
</gene>
<proteinExistence type="predicted"/>
<reference evidence="1" key="1">
    <citation type="submission" date="2023-10" db="EMBL/GenBank/DDBJ databases">
        <authorList>
            <person name="Chen Y."/>
            <person name="Shah S."/>
            <person name="Dougan E. K."/>
            <person name="Thang M."/>
            <person name="Chan C."/>
        </authorList>
    </citation>
    <scope>NUCLEOTIDE SEQUENCE [LARGE SCALE GENOMIC DNA]</scope>
</reference>
<sequence>MVMAQPLKSEQVHRRHRAACSESAASEASSYTQHLLLLLRIHVRAEHCKKSRCNEAFLQRVKVNDQKKRDAKMLGKSLKLKREPEGPKEMKIVKAKPEDVVVLAPVPFVENYF</sequence>
<name>A0ABN9Y9Q5_9DINO</name>
<dbReference type="InterPro" id="IPR001147">
    <property type="entry name" value="Ribosomal_eL21"/>
</dbReference>